<sequence length="562" mass="59196">MKLSDIKIGTKILAIIAAFGLSSIGMTLWQNANRAHAEDTYQNIITSSDAALLAGARMNQNVFAIDGAINALAFQSCPSPACEIYETQIQKSDERFLQRYEQLIKAAPDYKADFEPLKDRFVALSDTIRNRYLPMAKNNEQAALAVELASQAGDVDKLTTDIRNAVDAKQKLNEAAIQAIGEKTKTETLMGLVISIAIVLLVTALASFIAFADIVGSIRRITDQMAQVSKGALDLKIDGQTRGDEIGTMAQTLEVFRQGLMDAETLRAEAEVMKKRAEEDRRRAMLKLADDFEASVGQVVAMVSAAATEMQASASQLTATAQETAAQSIAVSSAAEEAGTNVTSVASAAEEMGASVGEIGRQVASSAETSRAAVSQADAAGEVVNELSEVANSINGIVDLIAGLAGQTNLLALNATIESARAGEAGKGFAVVASEVKALAGQTAKATTDISERISQIQESTSKAAMAFRTITSTIQNIDTTNAMISAAVEQQSAATREIIQAVNQASLGTQEVTINITGVARASEQTGDAAAQVLSSSGELAQQAERLRHEMDHFLATVRAA</sequence>
<keyword evidence="5" id="KW-1133">Transmembrane helix</keyword>
<feature type="domain" description="Methyl-accepting transducer" evidence="6">
    <location>
        <begin position="299"/>
        <end position="542"/>
    </location>
</feature>
<name>A0ABT5IF11_9CAUL</name>
<dbReference type="SUPFAM" id="SSF58104">
    <property type="entry name" value="Methyl-accepting chemotaxis protein (MCP) signaling domain"/>
    <property type="match status" value="1"/>
</dbReference>
<dbReference type="InterPro" id="IPR003660">
    <property type="entry name" value="HAMP_dom"/>
</dbReference>
<keyword evidence="5" id="KW-0472">Membrane</keyword>
<feature type="transmembrane region" description="Helical" evidence="5">
    <location>
        <begin position="12"/>
        <end position="29"/>
    </location>
</feature>
<accession>A0ABT5IF11</accession>
<dbReference type="Gene3D" id="1.10.8.500">
    <property type="entry name" value="HAMP domain in histidine kinase"/>
    <property type="match status" value="1"/>
</dbReference>
<dbReference type="Pfam" id="PF00015">
    <property type="entry name" value="MCPsignal"/>
    <property type="match status" value="1"/>
</dbReference>
<evidence type="ECO:0000313" key="9">
    <source>
        <dbReference type="Proteomes" id="UP001216595"/>
    </source>
</evidence>
<evidence type="ECO:0000259" key="6">
    <source>
        <dbReference type="PROSITE" id="PS50111"/>
    </source>
</evidence>
<dbReference type="CDD" id="cd06225">
    <property type="entry name" value="HAMP"/>
    <property type="match status" value="1"/>
</dbReference>
<organism evidence="8 9">
    <name type="scientific">Asticcacaulis currens</name>
    <dbReference type="NCBI Taxonomy" id="2984210"/>
    <lineage>
        <taxon>Bacteria</taxon>
        <taxon>Pseudomonadati</taxon>
        <taxon>Pseudomonadota</taxon>
        <taxon>Alphaproteobacteria</taxon>
        <taxon>Caulobacterales</taxon>
        <taxon>Caulobacteraceae</taxon>
        <taxon>Asticcacaulis</taxon>
    </lineage>
</organism>
<dbReference type="SMART" id="SM00304">
    <property type="entry name" value="HAMP"/>
    <property type="match status" value="1"/>
</dbReference>
<evidence type="ECO:0000256" key="4">
    <source>
        <dbReference type="SAM" id="Coils"/>
    </source>
</evidence>
<evidence type="ECO:0000256" key="2">
    <source>
        <dbReference type="ARBA" id="ARBA00029447"/>
    </source>
</evidence>
<evidence type="ECO:0000256" key="1">
    <source>
        <dbReference type="ARBA" id="ARBA00023224"/>
    </source>
</evidence>
<feature type="transmembrane region" description="Helical" evidence="5">
    <location>
        <begin position="189"/>
        <end position="215"/>
    </location>
</feature>
<dbReference type="RefSeq" id="WP_272741157.1">
    <property type="nucleotide sequence ID" value="NZ_JAQQKW010000004.1"/>
</dbReference>
<keyword evidence="1 3" id="KW-0807">Transducer</keyword>
<keyword evidence="9" id="KW-1185">Reference proteome</keyword>
<dbReference type="Proteomes" id="UP001216595">
    <property type="component" value="Unassembled WGS sequence"/>
</dbReference>
<dbReference type="PROSITE" id="PS50111">
    <property type="entry name" value="CHEMOTAXIS_TRANSDUC_2"/>
    <property type="match status" value="1"/>
</dbReference>
<keyword evidence="5" id="KW-0812">Transmembrane</keyword>
<dbReference type="PROSITE" id="PS50885">
    <property type="entry name" value="HAMP"/>
    <property type="match status" value="1"/>
</dbReference>
<feature type="coiled-coil region" evidence="4">
    <location>
        <begin position="260"/>
        <end position="287"/>
    </location>
</feature>
<evidence type="ECO:0000256" key="3">
    <source>
        <dbReference type="PROSITE-ProRule" id="PRU00284"/>
    </source>
</evidence>
<dbReference type="SMART" id="SM00283">
    <property type="entry name" value="MA"/>
    <property type="match status" value="1"/>
</dbReference>
<comment type="caution">
    <text evidence="8">The sequence shown here is derived from an EMBL/GenBank/DDBJ whole genome shotgun (WGS) entry which is preliminary data.</text>
</comment>
<comment type="similarity">
    <text evidence="2">Belongs to the methyl-accepting chemotaxis (MCP) protein family.</text>
</comment>
<dbReference type="Gene3D" id="1.10.287.950">
    <property type="entry name" value="Methyl-accepting chemotaxis protein"/>
    <property type="match status" value="1"/>
</dbReference>
<dbReference type="InterPro" id="IPR004090">
    <property type="entry name" value="Chemotax_Me-accpt_rcpt"/>
</dbReference>
<dbReference type="PANTHER" id="PTHR32089:SF112">
    <property type="entry name" value="LYSOZYME-LIKE PROTEIN-RELATED"/>
    <property type="match status" value="1"/>
</dbReference>
<dbReference type="PANTHER" id="PTHR32089">
    <property type="entry name" value="METHYL-ACCEPTING CHEMOTAXIS PROTEIN MCPB"/>
    <property type="match status" value="1"/>
</dbReference>
<dbReference type="PRINTS" id="PR00260">
    <property type="entry name" value="CHEMTRNSDUCR"/>
</dbReference>
<gene>
    <name evidence="8" type="ORF">PQU94_09170</name>
</gene>
<feature type="domain" description="HAMP" evidence="7">
    <location>
        <begin position="212"/>
        <end position="265"/>
    </location>
</feature>
<evidence type="ECO:0000313" key="8">
    <source>
        <dbReference type="EMBL" id="MDC7694450.1"/>
    </source>
</evidence>
<protein>
    <submittedName>
        <fullName evidence="8">Methyl-accepting chemotaxis protein</fullName>
    </submittedName>
</protein>
<reference evidence="8 9" key="1">
    <citation type="submission" date="2023-01" db="EMBL/GenBank/DDBJ databases">
        <title>Novel species of the genus Asticcacaulis isolated from rivers.</title>
        <authorList>
            <person name="Lu H."/>
        </authorList>
    </citation>
    <scope>NUCLEOTIDE SEQUENCE [LARGE SCALE GENOMIC DNA]</scope>
    <source>
        <strain evidence="8 9">DXS10W</strain>
    </source>
</reference>
<evidence type="ECO:0000256" key="5">
    <source>
        <dbReference type="SAM" id="Phobius"/>
    </source>
</evidence>
<evidence type="ECO:0000259" key="7">
    <source>
        <dbReference type="PROSITE" id="PS50885"/>
    </source>
</evidence>
<dbReference type="InterPro" id="IPR004089">
    <property type="entry name" value="MCPsignal_dom"/>
</dbReference>
<keyword evidence="4" id="KW-0175">Coiled coil</keyword>
<dbReference type="EMBL" id="JAQQKW010000004">
    <property type="protein sequence ID" value="MDC7694450.1"/>
    <property type="molecule type" value="Genomic_DNA"/>
</dbReference>
<proteinExistence type="inferred from homology"/>
<dbReference type="Pfam" id="PF00672">
    <property type="entry name" value="HAMP"/>
    <property type="match status" value="1"/>
</dbReference>